<evidence type="ECO:0000256" key="4">
    <source>
        <dbReference type="ARBA" id="ARBA00022525"/>
    </source>
</evidence>
<proteinExistence type="inferred from homology"/>
<dbReference type="GO" id="GO:0016055">
    <property type="term" value="P:Wnt signaling pathway"/>
    <property type="evidence" value="ECO:0007669"/>
    <property type="project" value="UniProtKB-KW"/>
</dbReference>
<feature type="signal peptide" evidence="9">
    <location>
        <begin position="1"/>
        <end position="20"/>
    </location>
</feature>
<dbReference type="GO" id="GO:0048019">
    <property type="term" value="F:receptor antagonist activity"/>
    <property type="evidence" value="ECO:0007669"/>
    <property type="project" value="TreeGrafter"/>
</dbReference>
<keyword evidence="5" id="KW-0879">Wnt signaling pathway</keyword>
<evidence type="ECO:0000256" key="1">
    <source>
        <dbReference type="ARBA" id="ARBA00004613"/>
    </source>
</evidence>
<dbReference type="Proteomes" id="UP000076858">
    <property type="component" value="Unassembled WGS sequence"/>
</dbReference>
<keyword evidence="7" id="KW-1015">Disulfide bond</keyword>
<evidence type="ECO:0000256" key="6">
    <source>
        <dbReference type="ARBA" id="ARBA00022729"/>
    </source>
</evidence>
<evidence type="ECO:0000256" key="9">
    <source>
        <dbReference type="SAM" id="SignalP"/>
    </source>
</evidence>
<comment type="subcellular location">
    <subcellularLocation>
        <location evidence="1">Secreted</location>
    </subcellularLocation>
</comment>
<evidence type="ECO:0000256" key="2">
    <source>
        <dbReference type="ARBA" id="ARBA00010842"/>
    </source>
</evidence>
<keyword evidence="3" id="KW-0217">Developmental protein</keyword>
<feature type="compositionally biased region" description="Acidic residues" evidence="8">
    <location>
        <begin position="46"/>
        <end position="55"/>
    </location>
</feature>
<organism evidence="11 12">
    <name type="scientific">Daphnia magna</name>
    <dbReference type="NCBI Taxonomy" id="35525"/>
    <lineage>
        <taxon>Eukaryota</taxon>
        <taxon>Metazoa</taxon>
        <taxon>Ecdysozoa</taxon>
        <taxon>Arthropoda</taxon>
        <taxon>Crustacea</taxon>
        <taxon>Branchiopoda</taxon>
        <taxon>Diplostraca</taxon>
        <taxon>Cladocera</taxon>
        <taxon>Anomopoda</taxon>
        <taxon>Daphniidae</taxon>
        <taxon>Daphnia</taxon>
    </lineage>
</organism>
<evidence type="ECO:0000256" key="3">
    <source>
        <dbReference type="ARBA" id="ARBA00022473"/>
    </source>
</evidence>
<feature type="chain" id="PRO_5007833132" description="Dickkopf N-terminal cysteine-rich domain-containing protein" evidence="9">
    <location>
        <begin position="21"/>
        <end position="276"/>
    </location>
</feature>
<dbReference type="Pfam" id="PF04706">
    <property type="entry name" value="Dickkopf_N"/>
    <property type="match status" value="1"/>
</dbReference>
<keyword evidence="12" id="KW-1185">Reference proteome</keyword>
<sequence>MRKLLLTSLVVMLAVETVHGLVWSLVLGNPVIDMKDESSKTRLGDDTESSSEDVSDIEHPRNTKLKLPRNSSLSSGSRPTRQHHGQDKCMEDKQCGKGRFCDLHYGVCRTEKSPGFACRRDRMCGKGLACMFGRCQAKIATGEEGSRCHGNSDCQAGLCCARRHGEAVCQRKLTLGQRCFVPDGGLEYSLNQLCPCDVGLVCRQQNPAHAIDSPSSQEDNSFDRPNSTYIGKYQLLKASHSPTSHKDETLRHRISPRFGNWCIQRQESPCHSHRRR</sequence>
<name>A0A162CPY3_9CRUS</name>
<feature type="compositionally biased region" description="Basic and acidic residues" evidence="8">
    <location>
        <begin position="36"/>
        <end position="45"/>
    </location>
</feature>
<dbReference type="OrthoDB" id="4321958at2759"/>
<evidence type="ECO:0000256" key="8">
    <source>
        <dbReference type="SAM" id="MobiDB-lite"/>
    </source>
</evidence>
<comment type="similarity">
    <text evidence="2">Belongs to the dickkopf family.</text>
</comment>
<evidence type="ECO:0000256" key="5">
    <source>
        <dbReference type="ARBA" id="ARBA00022687"/>
    </source>
</evidence>
<dbReference type="InterPro" id="IPR039863">
    <property type="entry name" value="DKK1-4"/>
</dbReference>
<keyword evidence="4" id="KW-0964">Secreted</keyword>
<keyword evidence="6 9" id="KW-0732">Signal</keyword>
<dbReference type="PANTHER" id="PTHR12113:SF31">
    <property type="entry name" value="DICKKOPF N-TERMINAL CYSTEINE-RICH DOMAIN-CONTAINING PROTEIN"/>
    <property type="match status" value="1"/>
</dbReference>
<dbReference type="GO" id="GO:0039706">
    <property type="term" value="F:co-receptor binding"/>
    <property type="evidence" value="ECO:0007669"/>
    <property type="project" value="TreeGrafter"/>
</dbReference>
<feature type="compositionally biased region" description="Polar residues" evidence="8">
    <location>
        <begin position="69"/>
        <end position="79"/>
    </location>
</feature>
<dbReference type="Gene3D" id="2.10.80.10">
    <property type="entry name" value="Lipase, subunit A"/>
    <property type="match status" value="1"/>
</dbReference>
<dbReference type="GO" id="GO:0090090">
    <property type="term" value="P:negative regulation of canonical Wnt signaling pathway"/>
    <property type="evidence" value="ECO:0007669"/>
    <property type="project" value="TreeGrafter"/>
</dbReference>
<evidence type="ECO:0000313" key="12">
    <source>
        <dbReference type="Proteomes" id="UP000076858"/>
    </source>
</evidence>
<evidence type="ECO:0000259" key="10">
    <source>
        <dbReference type="Pfam" id="PF04706"/>
    </source>
</evidence>
<gene>
    <name evidence="11" type="ORF">APZ42_018812</name>
</gene>
<dbReference type="EMBL" id="LRGB01000868">
    <property type="protein sequence ID" value="KZS15626.1"/>
    <property type="molecule type" value="Genomic_DNA"/>
</dbReference>
<accession>A0A162CPY3</accession>
<evidence type="ECO:0000256" key="7">
    <source>
        <dbReference type="ARBA" id="ARBA00023157"/>
    </source>
</evidence>
<dbReference type="AlphaFoldDB" id="A0A162CPY3"/>
<comment type="caution">
    <text evidence="11">The sequence shown here is derived from an EMBL/GenBank/DDBJ whole genome shotgun (WGS) entry which is preliminary data.</text>
</comment>
<evidence type="ECO:0000313" key="11">
    <source>
        <dbReference type="EMBL" id="KZS15626.1"/>
    </source>
</evidence>
<reference evidence="11 12" key="1">
    <citation type="submission" date="2016-03" db="EMBL/GenBank/DDBJ databases">
        <title>EvidentialGene: Evidence-directed Construction of Genes on Genomes.</title>
        <authorList>
            <person name="Gilbert D.G."/>
            <person name="Choi J.-H."/>
            <person name="Mockaitis K."/>
            <person name="Colbourne J."/>
            <person name="Pfrender M."/>
        </authorList>
    </citation>
    <scope>NUCLEOTIDE SEQUENCE [LARGE SCALE GENOMIC DNA]</scope>
    <source>
        <strain evidence="11 12">Xinb3</strain>
        <tissue evidence="11">Complete organism</tissue>
    </source>
</reference>
<protein>
    <recommendedName>
        <fullName evidence="10">Dickkopf N-terminal cysteine-rich domain-containing protein</fullName>
    </recommendedName>
</protein>
<dbReference type="GO" id="GO:0005615">
    <property type="term" value="C:extracellular space"/>
    <property type="evidence" value="ECO:0007669"/>
    <property type="project" value="TreeGrafter"/>
</dbReference>
<feature type="domain" description="Dickkopf N-terminal cysteine-rich" evidence="10">
    <location>
        <begin position="88"/>
        <end position="136"/>
    </location>
</feature>
<dbReference type="PANTHER" id="PTHR12113">
    <property type="entry name" value="DICKKOPF3-LIKE 3"/>
    <property type="match status" value="1"/>
</dbReference>
<dbReference type="STRING" id="35525.A0A162CPY3"/>
<dbReference type="InterPro" id="IPR006796">
    <property type="entry name" value="Dickkopf_N"/>
</dbReference>
<feature type="region of interest" description="Disordered" evidence="8">
    <location>
        <begin position="36"/>
        <end position="90"/>
    </location>
</feature>